<evidence type="ECO:0000259" key="1">
    <source>
        <dbReference type="Pfam" id="PF03061"/>
    </source>
</evidence>
<dbReference type="STRING" id="1344418.A0A1D2VMZ1"/>
<dbReference type="InterPro" id="IPR052061">
    <property type="entry name" value="PTE-AB_protein"/>
</dbReference>
<dbReference type="OrthoDB" id="506431at2759"/>
<sequence>MSPSSQYLKLQSHPYVKHLGSSTSKFNPISYLLHDNSNHNEDLFTGGTLSGSHLISKYPILFSKYENCKNFNREAFLKRNEISNELIGFFHLGQKLSGQVNIVHGGLLATLLDENLYRCCVPFIENKIGVTANLNLNYKNPTYTNSFIVLHAKLLRIEDERKFFCYGKIESLKFNEKEEGNEKEKGDKEILDHYLNKNNIDDDIKHNLNKTKNPKKELLVEANILVMKPKWV</sequence>
<reference evidence="3" key="1">
    <citation type="submission" date="2016-05" db="EMBL/GenBank/DDBJ databases">
        <title>Comparative genomics of biotechnologically important yeasts.</title>
        <authorList>
            <consortium name="DOE Joint Genome Institute"/>
            <person name="Riley R."/>
            <person name="Haridas S."/>
            <person name="Wolfe K.H."/>
            <person name="Lopes M.R."/>
            <person name="Hittinger C.T."/>
            <person name="Goker M."/>
            <person name="Salamov A."/>
            <person name="Wisecaver J."/>
            <person name="Long T.M."/>
            <person name="Aerts A.L."/>
            <person name="Barry K."/>
            <person name="Choi C."/>
            <person name="Clum A."/>
            <person name="Coughlan A.Y."/>
            <person name="Deshpande S."/>
            <person name="Douglass A.P."/>
            <person name="Hanson S.J."/>
            <person name="Klenk H.-P."/>
            <person name="Labutti K."/>
            <person name="Lapidus A."/>
            <person name="Lindquist E."/>
            <person name="Lipzen A."/>
            <person name="Meier-Kolthoff J.P."/>
            <person name="Ohm R.A."/>
            <person name="Otillar R.P."/>
            <person name="Pangilinan J."/>
            <person name="Peng Y."/>
            <person name="Rokas A."/>
            <person name="Rosa C.A."/>
            <person name="Scheuner C."/>
            <person name="Sibirny A.A."/>
            <person name="Slot J.C."/>
            <person name="Stielow J.B."/>
            <person name="Sun H."/>
            <person name="Kurtzman C.P."/>
            <person name="Blackwell M."/>
            <person name="Grigoriev I.V."/>
            <person name="Jeffries T.W."/>
        </authorList>
    </citation>
    <scope>NUCLEOTIDE SEQUENCE [LARGE SCALE GENOMIC DNA]</scope>
    <source>
        <strain evidence="3">DSM 1968</strain>
    </source>
</reference>
<dbReference type="Proteomes" id="UP000095038">
    <property type="component" value="Unassembled WGS sequence"/>
</dbReference>
<dbReference type="PANTHER" id="PTHR47260:SF1">
    <property type="entry name" value="UPF0644 PROTEIN PB2B4.06"/>
    <property type="match status" value="1"/>
</dbReference>
<dbReference type="GeneID" id="30966308"/>
<accession>A0A1D2VMZ1</accession>
<dbReference type="InterPro" id="IPR029069">
    <property type="entry name" value="HotDog_dom_sf"/>
</dbReference>
<feature type="domain" description="Thioesterase" evidence="1">
    <location>
        <begin position="101"/>
        <end position="158"/>
    </location>
</feature>
<dbReference type="RefSeq" id="XP_020049289.1">
    <property type="nucleotide sequence ID" value="XM_020192672.1"/>
</dbReference>
<dbReference type="CDD" id="cd03443">
    <property type="entry name" value="PaaI_thioesterase"/>
    <property type="match status" value="1"/>
</dbReference>
<dbReference type="SUPFAM" id="SSF54637">
    <property type="entry name" value="Thioesterase/thiol ester dehydrase-isomerase"/>
    <property type="match status" value="1"/>
</dbReference>
<dbReference type="Pfam" id="PF03061">
    <property type="entry name" value="4HBT"/>
    <property type="match status" value="1"/>
</dbReference>
<evidence type="ECO:0000313" key="3">
    <source>
        <dbReference type="Proteomes" id="UP000095038"/>
    </source>
</evidence>
<organism evidence="2 3">
    <name type="scientific">Ascoidea rubescens DSM 1968</name>
    <dbReference type="NCBI Taxonomy" id="1344418"/>
    <lineage>
        <taxon>Eukaryota</taxon>
        <taxon>Fungi</taxon>
        <taxon>Dikarya</taxon>
        <taxon>Ascomycota</taxon>
        <taxon>Saccharomycotina</taxon>
        <taxon>Saccharomycetes</taxon>
        <taxon>Ascoideaceae</taxon>
        <taxon>Ascoidea</taxon>
    </lineage>
</organism>
<proteinExistence type="predicted"/>
<keyword evidence="3" id="KW-1185">Reference proteome</keyword>
<dbReference type="AlphaFoldDB" id="A0A1D2VMZ1"/>
<dbReference type="InParanoid" id="A0A1D2VMZ1"/>
<dbReference type="InterPro" id="IPR006683">
    <property type="entry name" value="Thioestr_dom"/>
</dbReference>
<dbReference type="Gene3D" id="3.10.129.10">
    <property type="entry name" value="Hotdog Thioesterase"/>
    <property type="match status" value="1"/>
</dbReference>
<dbReference type="EMBL" id="KV454476">
    <property type="protein sequence ID" value="ODV62982.1"/>
    <property type="molecule type" value="Genomic_DNA"/>
</dbReference>
<gene>
    <name evidence="2" type="ORF">ASCRUDRAFT_74413</name>
</gene>
<evidence type="ECO:0000313" key="2">
    <source>
        <dbReference type="EMBL" id="ODV62982.1"/>
    </source>
</evidence>
<name>A0A1D2VMZ1_9ASCO</name>
<dbReference type="PANTHER" id="PTHR47260">
    <property type="entry name" value="UPF0644 PROTEIN PB2B4.06"/>
    <property type="match status" value="1"/>
</dbReference>
<protein>
    <recommendedName>
        <fullName evidence="1">Thioesterase domain-containing protein</fullName>
    </recommendedName>
</protein>